<sequence>SWSEKAKGNRVLPVLLVSVPSEATGRLGSRAQLHREQEVLGSLTAAGSLQVLSLAPGGRGGCGCCLDGPFRQFVWEDSHNSGTPTDKPRLLALSENYELLIYEFNLKDGRCDATVLYSYSEETLQKLIGDQNVSISLLSLRILSFHSNRSLLFINKCIVLHIIFPERNADIRVLSCFTLPLPAQTVDRIIDTQLCRGILFVLSSLGWIYIFDIVDGRHVAHVDLALHQEDMCNEQPQEPSTISSFTSLKVSQDLDVIVIVSSSNTAVALNLNLYFRQHPGHLLCERTLEDIPIEGPKGIDEDDPVNSEYNMKLTKFSFQVDRSWKAQLSSLNETIKNSRLEDYCCAPWFQDILHLESTESGDHRTCVPSWSFILQNVMHSQYNFPQKGPSKTVDPGRSWKRMRISEQEEPFELTCVSVTGFTALFTWAVERTGCTIALWDLETQGMQYFSLGKRCIPVDSSGSQQLCLVLTENGLSLVLFGLTQEEFLNRLMIHGSASTVDSLCHLNGWGRCSIPIHALEAGIENRQLDTVDFFLKSKENLLNPSSKSSVPDQFDHFPSHLYLKHVEELTPALDLLCSAIRENDSETQSKHFSEQLLNLTLSFLNKQIKELFIHNEELDEHLQKGVNIFTSYINELRTFLIKFPWKLTDAVDEYDVKENVPKVKESNIWEELSVEEVIADAILNNKIPEAQTFFRINSHSAQRLEELIKIGLDLVFDSLKKNNIKEASELLKNMGFNVKDQLLKICFYTTDKNIRDFLVRKG</sequence>
<reference evidence="1" key="1">
    <citation type="submission" date="2025-08" db="UniProtKB">
        <authorList>
            <consortium name="Ensembl"/>
        </authorList>
    </citation>
    <scope>IDENTIFICATION</scope>
</reference>
<dbReference type="AlphaFoldDB" id="A0A8D0P9T9"/>
<accession>A0A8D0P9T9</accession>
<dbReference type="PANTHER" id="PTHR13650">
    <property type="entry name" value="SPATACSIN"/>
    <property type="match status" value="1"/>
</dbReference>
<dbReference type="Proteomes" id="UP000694726">
    <property type="component" value="Unplaced"/>
</dbReference>
<proteinExistence type="predicted"/>
<evidence type="ECO:0008006" key="3">
    <source>
        <dbReference type="Google" id="ProtNLM"/>
    </source>
</evidence>
<name>A0A8D0P9T9_PIG</name>
<dbReference type="Ensembl" id="ENSSSCT00015076608.1">
    <property type="protein sequence ID" value="ENSSSCP00015030785.1"/>
    <property type="gene ID" value="ENSSSCG00015053858.1"/>
</dbReference>
<evidence type="ECO:0000313" key="2">
    <source>
        <dbReference type="Proteomes" id="UP000694726"/>
    </source>
</evidence>
<evidence type="ECO:0000313" key="1">
    <source>
        <dbReference type="Ensembl" id="ENSSSCP00015030785.1"/>
    </source>
</evidence>
<organism evidence="1 2">
    <name type="scientific">Sus scrofa</name>
    <name type="common">Pig</name>
    <dbReference type="NCBI Taxonomy" id="9823"/>
    <lineage>
        <taxon>Eukaryota</taxon>
        <taxon>Metazoa</taxon>
        <taxon>Chordata</taxon>
        <taxon>Craniata</taxon>
        <taxon>Vertebrata</taxon>
        <taxon>Euteleostomi</taxon>
        <taxon>Mammalia</taxon>
        <taxon>Eutheria</taxon>
        <taxon>Laurasiatheria</taxon>
        <taxon>Artiodactyla</taxon>
        <taxon>Suina</taxon>
        <taxon>Suidae</taxon>
        <taxon>Sus</taxon>
    </lineage>
</organism>
<dbReference type="PANTHER" id="PTHR13650:SF0">
    <property type="entry name" value="SPATACSIN"/>
    <property type="match status" value="1"/>
</dbReference>
<protein>
    <recommendedName>
        <fullName evidence="3">Spatacsin C-terminal domain-containing protein</fullName>
    </recommendedName>
</protein>
<dbReference type="InterPro" id="IPR028103">
    <property type="entry name" value="Spatacsin"/>
</dbReference>